<evidence type="ECO:0000256" key="1">
    <source>
        <dbReference type="SAM" id="MobiDB-lite"/>
    </source>
</evidence>
<feature type="compositionally biased region" description="Acidic residues" evidence="1">
    <location>
        <begin position="73"/>
        <end position="94"/>
    </location>
</feature>
<reference evidence="2" key="1">
    <citation type="submission" date="2019-04" db="EMBL/GenBank/DDBJ databases">
        <title>Analysis of the testis transcriptome of the Chagas disease vector Rhodnius prolixus.</title>
        <authorList>
            <person name="Cesar J."/>
            <person name="Ribeiro J.M."/>
            <person name="Pereira M.H."/>
            <person name="Araujo R.N."/>
            <person name="Gontijo N.F."/>
            <person name="Pessoa G."/>
            <person name="Sant'Anna M.V."/>
            <person name="Sorgine M.H."/>
            <person name="Majerowicz D."/>
            <person name="Carvalho A.B."/>
            <person name="Braz G."/>
            <person name="Mesquita R."/>
            <person name="Lagerblad P.O."/>
            <person name="Koerich L.B."/>
        </authorList>
    </citation>
    <scope>NUCLEOTIDE SEQUENCE</scope>
</reference>
<sequence length="121" mass="14215">MLGYLAPGGGRTLIRVKPGLMFLLRLAWESRARLPLLIMSGFMALGVRIQMEINIDRAVRFMPRLRLEDEEFILSDDELDDDEDEEDEDEESDWTTDGPFFDSQEYDPYYETEFEEDDFDS</sequence>
<dbReference type="AlphaFoldDB" id="A0A4P6DC94"/>
<dbReference type="RefSeq" id="XP_073974164.1">
    <property type="nucleotide sequence ID" value="XM_074118063.1"/>
</dbReference>
<name>A0A4P6DC94_RHOPR</name>
<dbReference type="EMBL" id="GHKJ01001140">
    <property type="protein sequence ID" value="MOY46170.1"/>
    <property type="molecule type" value="Transcribed_RNA"/>
</dbReference>
<organism evidence="2">
    <name type="scientific">Rhodnius prolixus</name>
    <name type="common">Triatomid bug</name>
    <dbReference type="NCBI Taxonomy" id="13249"/>
    <lineage>
        <taxon>Eukaryota</taxon>
        <taxon>Metazoa</taxon>
        <taxon>Ecdysozoa</taxon>
        <taxon>Arthropoda</taxon>
        <taxon>Hexapoda</taxon>
        <taxon>Insecta</taxon>
        <taxon>Pterygota</taxon>
        <taxon>Neoptera</taxon>
        <taxon>Paraneoptera</taxon>
        <taxon>Hemiptera</taxon>
        <taxon>Heteroptera</taxon>
        <taxon>Panheteroptera</taxon>
        <taxon>Cimicomorpha</taxon>
        <taxon>Reduviidae</taxon>
        <taxon>Triatominae</taxon>
        <taxon>Rhodnius</taxon>
    </lineage>
</organism>
<evidence type="ECO:0000313" key="2">
    <source>
        <dbReference type="EMBL" id="MOY46170.1"/>
    </source>
</evidence>
<protein>
    <submittedName>
        <fullName evidence="2">Uncharacterized protein</fullName>
    </submittedName>
</protein>
<dbReference type="RefSeq" id="XP_073974165.1">
    <property type="nucleotide sequence ID" value="XM_074118064.1"/>
</dbReference>
<feature type="region of interest" description="Disordered" evidence="1">
    <location>
        <begin position="73"/>
        <end position="107"/>
    </location>
</feature>
<proteinExistence type="predicted"/>
<dbReference type="GeneID" id="141449040"/>
<dbReference type="RefSeq" id="XP_073974163.1">
    <property type="nucleotide sequence ID" value="XM_074118062.1"/>
</dbReference>
<accession>A0A4P6DC94</accession>